<protein>
    <submittedName>
        <fullName evidence="2">ABC-type dipeptide transport system, periplasmic component</fullName>
    </submittedName>
</protein>
<gene>
    <name evidence="2" type="ORF">IMCC12053_899</name>
</gene>
<dbReference type="STRING" id="1397108.IMCC12053_899"/>
<name>A0A0N9ZGE8_9RHOB</name>
<dbReference type="Proteomes" id="UP000064920">
    <property type="component" value="Chromosome"/>
</dbReference>
<accession>A0A0N9ZGE8</accession>
<evidence type="ECO:0000313" key="3">
    <source>
        <dbReference type="Proteomes" id="UP000064920"/>
    </source>
</evidence>
<dbReference type="EMBL" id="CP012023">
    <property type="protein sequence ID" value="ALI54847.1"/>
    <property type="molecule type" value="Genomic_DNA"/>
</dbReference>
<dbReference type="PATRIC" id="fig|1397108.4.peg.928"/>
<evidence type="ECO:0000256" key="1">
    <source>
        <dbReference type="SAM" id="MobiDB-lite"/>
    </source>
</evidence>
<dbReference type="KEGG" id="cmar:IMCC12053_899"/>
<feature type="region of interest" description="Disordered" evidence="1">
    <location>
        <begin position="161"/>
        <end position="184"/>
    </location>
</feature>
<reference evidence="2 3" key="1">
    <citation type="submission" date="2015-05" db="EMBL/GenBank/DDBJ databases">
        <authorList>
            <person name="Wang D.B."/>
            <person name="Wang M."/>
        </authorList>
    </citation>
    <scope>NUCLEOTIDE SEQUENCE [LARGE SCALE GENOMIC DNA]</scope>
    <source>
        <strain evidence="2 3">IMCC 12053</strain>
    </source>
</reference>
<proteinExistence type="predicted"/>
<dbReference type="AlphaFoldDB" id="A0A0N9ZGE8"/>
<sequence length="184" mass="19855">MLVMPLILTALMMSYGFYSAFDAKMRANKAAYTLADYITRQTDAVTPEFVEGMAEMYKFLNNKRDISLRVSAVRWSTANTDAGEYELVWSSGMGELAALDGVSDIESRLPLLSNGSEVVVVETIRPWSTPFNIGLDSIKFSDVVTTQPRFATQVLYEDGSTTTSAPSGHVVADVTGDAGSLGGG</sequence>
<evidence type="ECO:0000313" key="2">
    <source>
        <dbReference type="EMBL" id="ALI54847.1"/>
    </source>
</evidence>
<organism evidence="2 3">
    <name type="scientific">Celeribacter marinus</name>
    <dbReference type="NCBI Taxonomy" id="1397108"/>
    <lineage>
        <taxon>Bacteria</taxon>
        <taxon>Pseudomonadati</taxon>
        <taxon>Pseudomonadota</taxon>
        <taxon>Alphaproteobacteria</taxon>
        <taxon>Rhodobacterales</taxon>
        <taxon>Roseobacteraceae</taxon>
        <taxon>Celeribacter</taxon>
    </lineage>
</organism>
<keyword evidence="3" id="KW-1185">Reference proteome</keyword>